<evidence type="ECO:0000313" key="2">
    <source>
        <dbReference type="EMBL" id="RIJ31516.1"/>
    </source>
</evidence>
<organism evidence="2 3">
    <name type="scientific">Henriciella algicola</name>
    <dbReference type="NCBI Taxonomy" id="1608422"/>
    <lineage>
        <taxon>Bacteria</taxon>
        <taxon>Pseudomonadati</taxon>
        <taxon>Pseudomonadota</taxon>
        <taxon>Alphaproteobacteria</taxon>
        <taxon>Hyphomonadales</taxon>
        <taxon>Hyphomonadaceae</taxon>
        <taxon>Henriciella</taxon>
    </lineage>
</organism>
<evidence type="ECO:0000313" key="3">
    <source>
        <dbReference type="Proteomes" id="UP000265845"/>
    </source>
</evidence>
<proteinExistence type="predicted"/>
<dbReference type="Proteomes" id="UP000265845">
    <property type="component" value="Unassembled WGS sequence"/>
</dbReference>
<keyword evidence="3" id="KW-1185">Reference proteome</keyword>
<sequence>MPTMRATLTALFMALALASTAAAQDSPCGADTLATGETLLARAQGLEESEETWEALFEDIVIFQNQCSQSFEADFAAADAAWELADHGGQEGRYRTASFVLNAIRSIETRWLGENAARKGAEPEQGDIDRRDAETEALAIMIENFVAPTVLHAIGHGRYYESFDGPDGTCPYIFGHLAQIEARAQFDGIVSVLEGNPADSRTLPIIPGDHRLLVLRDRCFAVSDDVRLVRAYLLTQLAGRALDNPDVPMPDGSTPPETLAADLIGQAQAEIAAMDTALVADNAFIKEEADALAARIAGEEGG</sequence>
<keyword evidence="1" id="KW-0732">Signal</keyword>
<comment type="caution">
    <text evidence="2">The sequence shown here is derived from an EMBL/GenBank/DDBJ whole genome shotgun (WGS) entry which is preliminary data.</text>
</comment>
<dbReference type="AlphaFoldDB" id="A0A399RIN6"/>
<feature type="signal peptide" evidence="1">
    <location>
        <begin position="1"/>
        <end position="23"/>
    </location>
</feature>
<evidence type="ECO:0000256" key="1">
    <source>
        <dbReference type="SAM" id="SignalP"/>
    </source>
</evidence>
<gene>
    <name evidence="2" type="ORF">D1222_04520</name>
</gene>
<dbReference type="EMBL" id="QWGA01000003">
    <property type="protein sequence ID" value="RIJ31516.1"/>
    <property type="molecule type" value="Genomic_DNA"/>
</dbReference>
<accession>A0A399RIN6</accession>
<name>A0A399RIN6_9PROT</name>
<protein>
    <recommendedName>
        <fullName evidence="4">Imelysin-like domain-containing protein</fullName>
    </recommendedName>
</protein>
<feature type="chain" id="PRO_5017212973" description="Imelysin-like domain-containing protein" evidence="1">
    <location>
        <begin position="24"/>
        <end position="302"/>
    </location>
</feature>
<evidence type="ECO:0008006" key="4">
    <source>
        <dbReference type="Google" id="ProtNLM"/>
    </source>
</evidence>
<reference evidence="2 3" key="1">
    <citation type="submission" date="2018-08" db="EMBL/GenBank/DDBJ databases">
        <title>Henriciella mobilis sp. nov., isolated from seawater.</title>
        <authorList>
            <person name="Cheng H."/>
            <person name="Wu Y.-H."/>
            <person name="Xu X.-W."/>
            <person name="Guo L.-L."/>
        </authorList>
    </citation>
    <scope>NUCLEOTIDE SEQUENCE [LARGE SCALE GENOMIC DNA]</scope>
    <source>
        <strain evidence="2 3">CCUG67844</strain>
    </source>
</reference>